<evidence type="ECO:0000313" key="1">
    <source>
        <dbReference type="EMBL" id="MBW8484996.1"/>
    </source>
</evidence>
<comment type="caution">
    <text evidence="1">The sequence shown here is derived from an EMBL/GenBank/DDBJ whole genome shotgun (WGS) entry which is preliminary data.</text>
</comment>
<proteinExistence type="predicted"/>
<evidence type="ECO:0000313" key="2">
    <source>
        <dbReference type="Proteomes" id="UP000774570"/>
    </source>
</evidence>
<gene>
    <name evidence="1" type="primary">eboE</name>
    <name evidence="1" type="ORF">K1Y72_21615</name>
</gene>
<dbReference type="NCBIfam" id="NF035939">
    <property type="entry name" value="TIM_EboE"/>
    <property type="match status" value="1"/>
</dbReference>
<dbReference type="InterPro" id="IPR036237">
    <property type="entry name" value="Xyl_isomerase-like_sf"/>
</dbReference>
<sequence length="370" mass="39852">MRFRHPDGTRVHLAYCTNVHPAEDLDGVIAQLAAHARPVRERLGAPLLGVGLWLARPVVDALLREGTGRLRAALAANGLEAVTLNGFPYRGFQERVVKHRVYHPDWTRDERLRYTLDLARVLAELLPDDADGGSVSTLPLAWREPWTPRDAGAARRNRERLAEGLAGLGRTIRVGFEPEPGCVVETTEGAVRHLAGRDGHGVCLDACHLAVAFEDPGEAVARLGAAGLPVVKLQASAALHLDDPADPAGRAALEAYAEPRFLHQVRERGHGAGADDLPAAALPGRGAWRVHFHVPLHADPPPPLRSTRDVLDGTLRALLGGARALTPHVEVETYTWGVLPGAPPDRADGIAAELAWTRDRLTALGLKEDT</sequence>
<dbReference type="RefSeq" id="WP_220168232.1">
    <property type="nucleotide sequence ID" value="NZ_JAIBOA010000014.1"/>
</dbReference>
<name>A0ABS7FXG8_9ACTN</name>
<dbReference type="Gene3D" id="3.20.20.150">
    <property type="entry name" value="Divalent-metal-dependent TIM barrel enzymes"/>
    <property type="match status" value="1"/>
</dbReference>
<keyword evidence="2" id="KW-1185">Reference proteome</keyword>
<dbReference type="Proteomes" id="UP000774570">
    <property type="component" value="Unassembled WGS sequence"/>
</dbReference>
<dbReference type="EMBL" id="JAIBOA010000014">
    <property type="protein sequence ID" value="MBW8484996.1"/>
    <property type="molecule type" value="Genomic_DNA"/>
</dbReference>
<accession>A0ABS7FXG8</accession>
<reference evidence="1 2" key="1">
    <citation type="submission" date="2021-07" db="EMBL/GenBank/DDBJ databases">
        <title>Actinomadura sp. PM05-2 isolated from lichen.</title>
        <authorList>
            <person name="Somphong A."/>
            <person name="Phongsopitanun W."/>
            <person name="Tanasupawat S."/>
            <person name="Peongsungnone V."/>
        </authorList>
    </citation>
    <scope>NUCLEOTIDE SEQUENCE [LARGE SCALE GENOMIC DNA]</scope>
    <source>
        <strain evidence="1 2">PM05-2</strain>
    </source>
</reference>
<organism evidence="1 2">
    <name type="scientific">Actinomadura parmotrematis</name>
    <dbReference type="NCBI Taxonomy" id="2864039"/>
    <lineage>
        <taxon>Bacteria</taxon>
        <taxon>Bacillati</taxon>
        <taxon>Actinomycetota</taxon>
        <taxon>Actinomycetes</taxon>
        <taxon>Streptosporangiales</taxon>
        <taxon>Thermomonosporaceae</taxon>
        <taxon>Actinomadura</taxon>
    </lineage>
</organism>
<dbReference type="SUPFAM" id="SSF51658">
    <property type="entry name" value="Xylose isomerase-like"/>
    <property type="match status" value="1"/>
</dbReference>
<protein>
    <submittedName>
        <fullName evidence="1">Metabolite traffic protein EboE</fullName>
    </submittedName>
</protein>